<evidence type="ECO:0000256" key="2">
    <source>
        <dbReference type="ARBA" id="ARBA00022475"/>
    </source>
</evidence>
<evidence type="ECO:0000256" key="1">
    <source>
        <dbReference type="ARBA" id="ARBA00007150"/>
    </source>
</evidence>
<feature type="transmembrane region" description="Helical" evidence="7">
    <location>
        <begin position="193"/>
        <end position="210"/>
    </location>
</feature>
<evidence type="ECO:0000256" key="4">
    <source>
        <dbReference type="ARBA" id="ARBA00022692"/>
    </source>
</evidence>
<feature type="transmembrane region" description="Helical" evidence="7">
    <location>
        <begin position="249"/>
        <end position="269"/>
    </location>
</feature>
<feature type="transmembrane region" description="Helical" evidence="7">
    <location>
        <begin position="216"/>
        <end position="237"/>
    </location>
</feature>
<dbReference type="GO" id="GO:0008961">
    <property type="term" value="F:phosphatidylglycerol-prolipoprotein diacylglyceryl transferase activity"/>
    <property type="evidence" value="ECO:0007669"/>
    <property type="project" value="InterPro"/>
</dbReference>
<keyword evidence="8" id="KW-0328">Glycosyltransferase</keyword>
<keyword evidence="6 7" id="KW-0472">Membrane</keyword>
<dbReference type="AlphaFoldDB" id="A0AAU7D488"/>
<dbReference type="PANTHER" id="PTHR30589:SF0">
    <property type="entry name" value="PHOSPHATIDYLGLYCEROL--PROLIPOPROTEIN DIACYLGLYCERYL TRANSFERASE"/>
    <property type="match status" value="1"/>
</dbReference>
<feature type="transmembrane region" description="Helical" evidence="7">
    <location>
        <begin position="43"/>
        <end position="61"/>
    </location>
</feature>
<dbReference type="EC" id="2.4.99.-" evidence="8"/>
<evidence type="ECO:0000313" key="8">
    <source>
        <dbReference type="EMBL" id="XBH12161.1"/>
    </source>
</evidence>
<organism evidence="8">
    <name type="scientific">Edaphobacter paludis</name>
    <dbReference type="NCBI Taxonomy" id="3035702"/>
    <lineage>
        <taxon>Bacteria</taxon>
        <taxon>Pseudomonadati</taxon>
        <taxon>Acidobacteriota</taxon>
        <taxon>Terriglobia</taxon>
        <taxon>Terriglobales</taxon>
        <taxon>Acidobacteriaceae</taxon>
        <taxon>Edaphobacter</taxon>
    </lineage>
</organism>
<accession>A0AAU7D488</accession>
<sequence length="288" mass="31091">MYPYIDIGPVHLGTFGLLLWLAAVVATVVLHKNFMRNKVDADALTVVAFVVIAGILGAKAWHELENVSELRAAMAQIVAPGWNHPLDILVDFLHWFQAGFAWFGGLVAGIAMLMWQGREAKPGGVTGWLASVRMLDLATPAAAIGYGVGRIGCLTSGDGDYGINTTLPWGVHMAKNALVPPNPPTALVQPTPIYELLFGLALAWLLWQLGRKLRPIGWLTGLYLVLSGLGRFLVEFVRINPRLYWGMSNAQMAAIGSMLVGVVVMLVAWRRAVATTPVVQVSSGITTN</sequence>
<proteinExistence type="inferred from homology"/>
<dbReference type="InterPro" id="IPR001640">
    <property type="entry name" value="Lgt"/>
</dbReference>
<dbReference type="Pfam" id="PF01790">
    <property type="entry name" value="LGT"/>
    <property type="match status" value="1"/>
</dbReference>
<keyword evidence="3 8" id="KW-0808">Transferase</keyword>
<keyword evidence="5 7" id="KW-1133">Transmembrane helix</keyword>
<dbReference type="EMBL" id="CP121195">
    <property type="protein sequence ID" value="XBH12161.1"/>
    <property type="molecule type" value="Genomic_DNA"/>
</dbReference>
<dbReference type="RefSeq" id="WP_348269377.1">
    <property type="nucleotide sequence ID" value="NZ_CP121195.1"/>
</dbReference>
<dbReference type="GO" id="GO:0042158">
    <property type="term" value="P:lipoprotein biosynthetic process"/>
    <property type="evidence" value="ECO:0007669"/>
    <property type="project" value="InterPro"/>
</dbReference>
<dbReference type="PANTHER" id="PTHR30589">
    <property type="entry name" value="PROLIPOPROTEIN DIACYLGLYCERYL TRANSFERASE"/>
    <property type="match status" value="1"/>
</dbReference>
<comment type="similarity">
    <text evidence="1">Belongs to the Lgt family.</text>
</comment>
<keyword evidence="2" id="KW-1003">Cell membrane</keyword>
<keyword evidence="4 7" id="KW-0812">Transmembrane</keyword>
<evidence type="ECO:0000256" key="3">
    <source>
        <dbReference type="ARBA" id="ARBA00022679"/>
    </source>
</evidence>
<feature type="transmembrane region" description="Helical" evidence="7">
    <location>
        <begin position="12"/>
        <end position="31"/>
    </location>
</feature>
<reference evidence="8" key="1">
    <citation type="submission" date="2023-03" db="EMBL/GenBank/DDBJ databases">
        <title>Edaphobacter sp.</title>
        <authorList>
            <person name="Huber K.J."/>
            <person name="Papendorf J."/>
            <person name="Pilke C."/>
            <person name="Bunk B."/>
            <person name="Sproeer C."/>
            <person name="Pester M."/>
        </authorList>
    </citation>
    <scope>NUCLEOTIDE SEQUENCE</scope>
    <source>
        <strain evidence="8">DSM 109920</strain>
    </source>
</reference>
<gene>
    <name evidence="8" type="ORF">P8936_10615</name>
</gene>
<feature type="transmembrane region" description="Helical" evidence="7">
    <location>
        <begin position="92"/>
        <end position="115"/>
    </location>
</feature>
<evidence type="ECO:0000256" key="6">
    <source>
        <dbReference type="ARBA" id="ARBA00023136"/>
    </source>
</evidence>
<evidence type="ECO:0000256" key="5">
    <source>
        <dbReference type="ARBA" id="ARBA00022989"/>
    </source>
</evidence>
<dbReference type="GO" id="GO:0005886">
    <property type="term" value="C:plasma membrane"/>
    <property type="evidence" value="ECO:0007669"/>
    <property type="project" value="InterPro"/>
</dbReference>
<protein>
    <submittedName>
        <fullName evidence="8">Prolipoprotein diacylglyceryl transferase</fullName>
        <ecNumber evidence="8">2.4.99.-</ecNumber>
    </submittedName>
</protein>
<name>A0AAU7D488_9BACT</name>
<evidence type="ECO:0000256" key="7">
    <source>
        <dbReference type="SAM" id="Phobius"/>
    </source>
</evidence>